<dbReference type="OrthoDB" id="5981550at2759"/>
<dbReference type="InterPro" id="IPR009091">
    <property type="entry name" value="RCC1/BLIP-II"/>
</dbReference>
<dbReference type="PROSITE" id="PS50012">
    <property type="entry name" value="RCC1_3"/>
    <property type="match status" value="2"/>
</dbReference>
<dbReference type="Pfam" id="PF00415">
    <property type="entry name" value="RCC1"/>
    <property type="match status" value="1"/>
</dbReference>
<evidence type="ECO:0000256" key="1">
    <source>
        <dbReference type="ARBA" id="ARBA00022737"/>
    </source>
</evidence>
<dbReference type="InterPro" id="IPR051625">
    <property type="entry name" value="Signaling_Regulatory_Domain"/>
</dbReference>
<dbReference type="OMA" id="PRIVSIY"/>
<dbReference type="PANTHER" id="PTHR22872">
    <property type="entry name" value="BTK-BINDING PROTEIN-RELATED"/>
    <property type="match status" value="1"/>
</dbReference>
<feature type="repeat" description="RCC1" evidence="2">
    <location>
        <begin position="56"/>
        <end position="105"/>
    </location>
</feature>
<organism evidence="4">
    <name type="scientific">Camponotus floridanus</name>
    <name type="common">Florida carpenter ant</name>
    <dbReference type="NCBI Taxonomy" id="104421"/>
    <lineage>
        <taxon>Eukaryota</taxon>
        <taxon>Metazoa</taxon>
        <taxon>Ecdysozoa</taxon>
        <taxon>Arthropoda</taxon>
        <taxon>Hexapoda</taxon>
        <taxon>Insecta</taxon>
        <taxon>Pterygota</taxon>
        <taxon>Neoptera</taxon>
        <taxon>Endopterygota</taxon>
        <taxon>Hymenoptera</taxon>
        <taxon>Apocrita</taxon>
        <taxon>Aculeata</taxon>
        <taxon>Formicoidea</taxon>
        <taxon>Formicidae</taxon>
        <taxon>Formicinae</taxon>
        <taxon>Camponotus</taxon>
    </lineage>
</organism>
<dbReference type="PANTHER" id="PTHR22872:SF10">
    <property type="entry name" value="ULTRAVIOLET-B RECEPTOR UVR8"/>
    <property type="match status" value="1"/>
</dbReference>
<sequence length="250" mass="28521">MKDKNVYNLRYNEDDCSNTNDKHIAPDLKKIEELCGKNIKTFARGSYFALALTEEGEVYFWKFDKYNFTERGPVKSTPIRVSGFSTKRIVNIACGDVLFLFLTTDGEVYAWEDNIRQYVNITTFNGIVRQVKHGLEKKNIVHIACGNRSNIAVTDENIIYNWGDNMDGRISIQRQHYYEYPRKIIRISDKIVKVVCGCAHMLALTNKGKIYAWGNVYGQVGVNNNLISSDPIVVNVPQMGKVLNLDAYAI</sequence>
<dbReference type="SUPFAM" id="SSF50985">
    <property type="entry name" value="RCC1/BLIP-II"/>
    <property type="match status" value="1"/>
</dbReference>
<accession>E2ARM6</accession>
<dbReference type="InterPro" id="IPR000408">
    <property type="entry name" value="Reg_chr_condens"/>
</dbReference>
<dbReference type="STRING" id="104421.E2ARM6"/>
<proteinExistence type="predicted"/>
<evidence type="ECO:0000313" key="3">
    <source>
        <dbReference type="EMBL" id="EFN63913.1"/>
    </source>
</evidence>
<protein>
    <submittedName>
        <fullName evidence="3">RCC1 and BTB domain-containing protein 1</fullName>
    </submittedName>
</protein>
<evidence type="ECO:0000256" key="2">
    <source>
        <dbReference type="PROSITE-ProRule" id="PRU00235"/>
    </source>
</evidence>
<dbReference type="Proteomes" id="UP000000311">
    <property type="component" value="Unassembled WGS sequence"/>
</dbReference>
<dbReference type="EMBL" id="GL442156">
    <property type="protein sequence ID" value="EFN63913.1"/>
    <property type="molecule type" value="Genomic_DNA"/>
</dbReference>
<dbReference type="AlphaFoldDB" id="E2ARM6"/>
<keyword evidence="4" id="KW-1185">Reference proteome</keyword>
<reference evidence="3 4" key="1">
    <citation type="journal article" date="2010" name="Science">
        <title>Genomic comparison of the ants Camponotus floridanus and Harpegnathos saltator.</title>
        <authorList>
            <person name="Bonasio R."/>
            <person name="Zhang G."/>
            <person name="Ye C."/>
            <person name="Mutti N.S."/>
            <person name="Fang X."/>
            <person name="Qin N."/>
            <person name="Donahue G."/>
            <person name="Yang P."/>
            <person name="Li Q."/>
            <person name="Li C."/>
            <person name="Zhang P."/>
            <person name="Huang Z."/>
            <person name="Berger S.L."/>
            <person name="Reinberg D."/>
            <person name="Wang J."/>
            <person name="Liebig J."/>
        </authorList>
    </citation>
    <scope>NUCLEOTIDE SEQUENCE [LARGE SCALE GENOMIC DNA]</scope>
    <source>
        <strain evidence="4">C129</strain>
    </source>
</reference>
<evidence type="ECO:0000313" key="4">
    <source>
        <dbReference type="Proteomes" id="UP000000311"/>
    </source>
</evidence>
<feature type="repeat" description="RCC1" evidence="2">
    <location>
        <begin position="157"/>
        <end position="207"/>
    </location>
</feature>
<name>E2ARM6_CAMFO</name>
<gene>
    <name evidence="3" type="ORF">EAG_11856</name>
</gene>
<keyword evidence="1" id="KW-0677">Repeat</keyword>
<dbReference type="Gene3D" id="2.130.10.30">
    <property type="entry name" value="Regulator of chromosome condensation 1/beta-lactamase-inhibitor protein II"/>
    <property type="match status" value="1"/>
</dbReference>
<dbReference type="InParanoid" id="E2ARM6"/>